<reference evidence="3 4" key="1">
    <citation type="submission" date="2020-08" db="EMBL/GenBank/DDBJ databases">
        <title>Sequencing the genomes of 1000 actinobacteria strains.</title>
        <authorList>
            <person name="Klenk H.-P."/>
        </authorList>
    </citation>
    <scope>NUCLEOTIDE SEQUENCE [LARGE SCALE GENOMIC DNA]</scope>
    <source>
        <strain evidence="3 4">DSM 41654</strain>
    </source>
</reference>
<evidence type="ECO:0000256" key="2">
    <source>
        <dbReference type="SAM" id="Phobius"/>
    </source>
</evidence>
<evidence type="ECO:0000313" key="3">
    <source>
        <dbReference type="EMBL" id="MBB4928349.1"/>
    </source>
</evidence>
<gene>
    <name evidence="3" type="ORF">FHR34_007446</name>
</gene>
<keyword evidence="4" id="KW-1185">Reference proteome</keyword>
<feature type="transmembrane region" description="Helical" evidence="2">
    <location>
        <begin position="77"/>
        <end position="97"/>
    </location>
</feature>
<name>A0A7W7W032_KITKI</name>
<dbReference type="Proteomes" id="UP000540506">
    <property type="component" value="Unassembled WGS sequence"/>
</dbReference>
<comment type="caution">
    <text evidence="3">The sequence shown here is derived from an EMBL/GenBank/DDBJ whole genome shotgun (WGS) entry which is preliminary data.</text>
</comment>
<keyword evidence="2" id="KW-1133">Transmembrane helix</keyword>
<dbReference type="RefSeq" id="WP_184945660.1">
    <property type="nucleotide sequence ID" value="NZ_JACHJV010000003.1"/>
</dbReference>
<protein>
    <submittedName>
        <fullName evidence="3">Uncharacterized protein</fullName>
    </submittedName>
</protein>
<keyword evidence="2" id="KW-0812">Transmembrane</keyword>
<evidence type="ECO:0000256" key="1">
    <source>
        <dbReference type="SAM" id="MobiDB-lite"/>
    </source>
</evidence>
<feature type="region of interest" description="Disordered" evidence="1">
    <location>
        <begin position="21"/>
        <end position="47"/>
    </location>
</feature>
<dbReference type="AlphaFoldDB" id="A0A7W7W032"/>
<proteinExistence type="predicted"/>
<sequence>MSAQDIPQSVTGVSNAADTCMTVSTEPNTPGGLADPPGNAVVPPTTPVEADPEAVWRVYSWPQPPGEDAGRRRRRRLLAGGATIVAVALLTGAGFAVEHVLGYGAYRYVTPQQFKGLQARADAPTVPTPHAHVSTYGTPADGTVMVVAYVSATLSPSALLDEDLKRESATDARLRTTRRVDAGPRGGAMACTVQPVDSTPGMSQEPGGECVWADRSMVVSFEESTGGPESPLGLDQLASDARAFRLLCEQPT</sequence>
<keyword evidence="2" id="KW-0472">Membrane</keyword>
<evidence type="ECO:0000313" key="4">
    <source>
        <dbReference type="Proteomes" id="UP000540506"/>
    </source>
</evidence>
<organism evidence="3 4">
    <name type="scientific">Kitasatospora kifunensis</name>
    <name type="common">Streptomyces kifunensis</name>
    <dbReference type="NCBI Taxonomy" id="58351"/>
    <lineage>
        <taxon>Bacteria</taxon>
        <taxon>Bacillati</taxon>
        <taxon>Actinomycetota</taxon>
        <taxon>Actinomycetes</taxon>
        <taxon>Kitasatosporales</taxon>
        <taxon>Streptomycetaceae</taxon>
        <taxon>Kitasatospora</taxon>
    </lineage>
</organism>
<accession>A0A7W7W032</accession>
<dbReference type="EMBL" id="JACHJV010000003">
    <property type="protein sequence ID" value="MBB4928349.1"/>
    <property type="molecule type" value="Genomic_DNA"/>
</dbReference>